<gene>
    <name evidence="2" type="ORF">AMTR_s00001p00129380</name>
</gene>
<dbReference type="EMBL" id="KI397142">
    <property type="protein sequence ID" value="ERM96227.1"/>
    <property type="molecule type" value="Genomic_DNA"/>
</dbReference>
<evidence type="ECO:0000313" key="2">
    <source>
        <dbReference type="EMBL" id="ERM96227.1"/>
    </source>
</evidence>
<reference evidence="3" key="1">
    <citation type="journal article" date="2013" name="Science">
        <title>The Amborella genome and the evolution of flowering plants.</title>
        <authorList>
            <consortium name="Amborella Genome Project"/>
        </authorList>
    </citation>
    <scope>NUCLEOTIDE SEQUENCE [LARGE SCALE GENOMIC DNA]</scope>
</reference>
<dbReference type="Proteomes" id="UP000017836">
    <property type="component" value="Unassembled WGS sequence"/>
</dbReference>
<sequence length="81" mass="9195">MSNDFLFRISKQTHNGFLCLTEKRRRGAMAALFIRCPQIPTIRFRISSSLSDATLKRAKASANIRGAAKDGGRSSRRRRRL</sequence>
<dbReference type="AlphaFoldDB" id="W1NKA8"/>
<feature type="region of interest" description="Disordered" evidence="1">
    <location>
        <begin position="61"/>
        <end position="81"/>
    </location>
</feature>
<organism evidence="2 3">
    <name type="scientific">Amborella trichopoda</name>
    <dbReference type="NCBI Taxonomy" id="13333"/>
    <lineage>
        <taxon>Eukaryota</taxon>
        <taxon>Viridiplantae</taxon>
        <taxon>Streptophyta</taxon>
        <taxon>Embryophyta</taxon>
        <taxon>Tracheophyta</taxon>
        <taxon>Spermatophyta</taxon>
        <taxon>Magnoliopsida</taxon>
        <taxon>Amborellales</taxon>
        <taxon>Amborellaceae</taxon>
        <taxon>Amborella</taxon>
    </lineage>
</organism>
<name>W1NKA8_AMBTC</name>
<evidence type="ECO:0000313" key="3">
    <source>
        <dbReference type="Proteomes" id="UP000017836"/>
    </source>
</evidence>
<keyword evidence="3" id="KW-1185">Reference proteome</keyword>
<protein>
    <submittedName>
        <fullName evidence="2">Uncharacterized protein</fullName>
    </submittedName>
</protein>
<dbReference type="Gramene" id="ERM96227">
    <property type="protein sequence ID" value="ERM96227"/>
    <property type="gene ID" value="AMTR_s00001p00129380"/>
</dbReference>
<proteinExistence type="predicted"/>
<accession>W1NKA8</accession>
<evidence type="ECO:0000256" key="1">
    <source>
        <dbReference type="SAM" id="MobiDB-lite"/>
    </source>
</evidence>
<dbReference type="HOGENOM" id="CLU_2577021_0_0_1"/>